<comment type="similarity">
    <text evidence="1">Belongs to the ParB family.</text>
</comment>
<sequence>MSIAKKLAGGGGSFGALTQDAAPAQDQVLARSEALDATGRVRRSSLAPVSSIVFNPLNPRRTIIEETIAELAESLRTHGQISPVTVVSRDAFLAAHPDQAGALGDAEFVALEGNRRLHAAHRAGLESLRVDLNDDLVATATDMLQSALAANTHREAVPELEEARAIQQLLDTTYQGNQAAVARALSKTPAWVGQRLALLHLTPEVQEMVETGELTVKAARRIGAAARRGDLTGEQQMEAARAATAPAKATAPAADVNPVYPPAAQAGAAPADGSAPVAGVNPVYSTTVADPSPESTGAAVRPEDVNPVYSRETAGEHTADSSQGAEDGPTQESVGDGGDVNPVYSDRQAAVPDQRAEAVSASLTLHLDLRDVTAAARTIRASVDARTALQLAGALLAIVQSEPGGKAVLQSIRHRNG</sequence>
<protein>
    <recommendedName>
        <fullName evidence="4">ParB-like N-terminal domain-containing protein</fullName>
    </recommendedName>
</protein>
<feature type="region of interest" description="Disordered" evidence="3">
    <location>
        <begin position="227"/>
        <end position="255"/>
    </location>
</feature>
<dbReference type="EMBL" id="BAAALD010000072">
    <property type="protein sequence ID" value="GAA1108167.1"/>
    <property type="molecule type" value="Genomic_DNA"/>
</dbReference>
<comment type="caution">
    <text evidence="5">The sequence shown here is derived from an EMBL/GenBank/DDBJ whole genome shotgun (WGS) entry which is preliminary data.</text>
</comment>
<dbReference type="Proteomes" id="UP001499987">
    <property type="component" value="Unassembled WGS sequence"/>
</dbReference>
<dbReference type="Gene3D" id="1.10.10.2830">
    <property type="match status" value="1"/>
</dbReference>
<feature type="region of interest" description="Disordered" evidence="3">
    <location>
        <begin position="313"/>
        <end position="352"/>
    </location>
</feature>
<dbReference type="NCBIfam" id="TIGR00180">
    <property type="entry name" value="parB_part"/>
    <property type="match status" value="1"/>
</dbReference>
<feature type="region of interest" description="Disordered" evidence="3">
    <location>
        <begin position="286"/>
        <end position="305"/>
    </location>
</feature>
<keyword evidence="6" id="KW-1185">Reference proteome</keyword>
<accession>A0ABN1TY09</accession>
<proteinExistence type="inferred from homology"/>
<evidence type="ECO:0000256" key="1">
    <source>
        <dbReference type="ARBA" id="ARBA00006295"/>
    </source>
</evidence>
<organism evidence="5 6">
    <name type="scientific">Kitasatospora arboriphila</name>
    <dbReference type="NCBI Taxonomy" id="258052"/>
    <lineage>
        <taxon>Bacteria</taxon>
        <taxon>Bacillati</taxon>
        <taxon>Actinomycetota</taxon>
        <taxon>Actinomycetes</taxon>
        <taxon>Kitasatosporales</taxon>
        <taxon>Streptomycetaceae</taxon>
        <taxon>Kitasatospora</taxon>
    </lineage>
</organism>
<dbReference type="InterPro" id="IPR036086">
    <property type="entry name" value="ParB/Sulfiredoxin_sf"/>
</dbReference>
<feature type="compositionally biased region" description="Low complexity" evidence="3">
    <location>
        <begin position="239"/>
        <end position="254"/>
    </location>
</feature>
<dbReference type="InterPro" id="IPR041468">
    <property type="entry name" value="HTH_ParB/Spo0J"/>
</dbReference>
<dbReference type="Pfam" id="PF17762">
    <property type="entry name" value="HTH_ParB"/>
    <property type="match status" value="1"/>
</dbReference>
<dbReference type="InterPro" id="IPR050336">
    <property type="entry name" value="Chromosome_partition/occlusion"/>
</dbReference>
<keyword evidence="2" id="KW-0159">Chromosome partition</keyword>
<evidence type="ECO:0000256" key="3">
    <source>
        <dbReference type="SAM" id="MobiDB-lite"/>
    </source>
</evidence>
<dbReference type="SMART" id="SM00470">
    <property type="entry name" value="ParB"/>
    <property type="match status" value="1"/>
</dbReference>
<evidence type="ECO:0000313" key="6">
    <source>
        <dbReference type="Proteomes" id="UP001499987"/>
    </source>
</evidence>
<gene>
    <name evidence="5" type="ORF">GCM10009663_57510</name>
</gene>
<feature type="domain" description="ParB-like N-terminal" evidence="4">
    <location>
        <begin position="45"/>
        <end position="152"/>
    </location>
</feature>
<reference evidence="5 6" key="1">
    <citation type="journal article" date="2019" name="Int. J. Syst. Evol. Microbiol.">
        <title>The Global Catalogue of Microorganisms (GCM) 10K type strain sequencing project: providing services to taxonomists for standard genome sequencing and annotation.</title>
        <authorList>
            <consortium name="The Broad Institute Genomics Platform"/>
            <consortium name="The Broad Institute Genome Sequencing Center for Infectious Disease"/>
            <person name="Wu L."/>
            <person name="Ma J."/>
        </authorList>
    </citation>
    <scope>NUCLEOTIDE SEQUENCE [LARGE SCALE GENOMIC DNA]</scope>
    <source>
        <strain evidence="5 6">JCM 13002</strain>
    </source>
</reference>
<dbReference type="InterPro" id="IPR003115">
    <property type="entry name" value="ParB_N"/>
</dbReference>
<dbReference type="Pfam" id="PF02195">
    <property type="entry name" value="ParB_N"/>
    <property type="match status" value="1"/>
</dbReference>
<evidence type="ECO:0000259" key="4">
    <source>
        <dbReference type="SMART" id="SM00470"/>
    </source>
</evidence>
<feature type="compositionally biased region" description="Polar residues" evidence="3">
    <location>
        <begin position="286"/>
        <end position="295"/>
    </location>
</feature>
<evidence type="ECO:0000313" key="5">
    <source>
        <dbReference type="EMBL" id="GAA1108167.1"/>
    </source>
</evidence>
<dbReference type="InterPro" id="IPR004437">
    <property type="entry name" value="ParB/RepB/Spo0J"/>
</dbReference>
<dbReference type="SUPFAM" id="SSF109709">
    <property type="entry name" value="KorB DNA-binding domain-like"/>
    <property type="match status" value="1"/>
</dbReference>
<name>A0ABN1TY09_9ACTN</name>
<evidence type="ECO:0000256" key="2">
    <source>
        <dbReference type="ARBA" id="ARBA00022829"/>
    </source>
</evidence>
<dbReference type="Gene3D" id="3.90.1530.10">
    <property type="entry name" value="Conserved hypothetical protein from pyrococcus furiosus pfu- 392566-001, ParB domain"/>
    <property type="match status" value="1"/>
</dbReference>
<dbReference type="RefSeq" id="WP_344626611.1">
    <property type="nucleotide sequence ID" value="NZ_BAAALD010000072.1"/>
</dbReference>
<dbReference type="PANTHER" id="PTHR33375:SF1">
    <property type="entry name" value="CHROMOSOME-PARTITIONING PROTEIN PARB-RELATED"/>
    <property type="match status" value="1"/>
</dbReference>
<dbReference type="SUPFAM" id="SSF110849">
    <property type="entry name" value="ParB/Sulfiredoxin"/>
    <property type="match status" value="1"/>
</dbReference>
<dbReference type="PANTHER" id="PTHR33375">
    <property type="entry name" value="CHROMOSOME-PARTITIONING PROTEIN PARB-RELATED"/>
    <property type="match status" value="1"/>
</dbReference>